<feature type="region of interest" description="Disordered" evidence="3">
    <location>
        <begin position="104"/>
        <end position="138"/>
    </location>
</feature>
<keyword evidence="2" id="KW-0808">Transferase</keyword>
<dbReference type="EMBL" id="CAUYUJ010014797">
    <property type="protein sequence ID" value="CAK0846127.1"/>
    <property type="molecule type" value="Genomic_DNA"/>
</dbReference>
<evidence type="ECO:0000313" key="5">
    <source>
        <dbReference type="EMBL" id="CAK0846127.1"/>
    </source>
</evidence>
<evidence type="ECO:0000256" key="3">
    <source>
        <dbReference type="SAM" id="MobiDB-lite"/>
    </source>
</evidence>
<accession>A0ABN9TJJ0</accession>
<evidence type="ECO:0000256" key="1">
    <source>
        <dbReference type="ARBA" id="ARBA00010118"/>
    </source>
</evidence>
<comment type="similarity">
    <text evidence="1">Belongs to the glycosyltransferase 90 family.</text>
</comment>
<dbReference type="PANTHER" id="PTHR12203">
    <property type="entry name" value="KDEL LYS-ASP-GLU-LEU CONTAINING - RELATED"/>
    <property type="match status" value="1"/>
</dbReference>
<dbReference type="Proteomes" id="UP001189429">
    <property type="component" value="Unassembled WGS sequence"/>
</dbReference>
<keyword evidence="6" id="KW-1185">Reference proteome</keyword>
<organism evidence="5 6">
    <name type="scientific">Prorocentrum cordatum</name>
    <dbReference type="NCBI Taxonomy" id="2364126"/>
    <lineage>
        <taxon>Eukaryota</taxon>
        <taxon>Sar</taxon>
        <taxon>Alveolata</taxon>
        <taxon>Dinophyceae</taxon>
        <taxon>Prorocentrales</taxon>
        <taxon>Prorocentraceae</taxon>
        <taxon>Prorocentrum</taxon>
    </lineage>
</organism>
<sequence>MRKTKEKLASQAPRSQLAPAQRGQSRLRQVARKSALTSGRRSAFTLGGFDHFRGKGPSQIPGIQRVDKIQTEVRRCRLWRALPGRAPGRRAGCGGSRWVRASGTTRSTSRCVMPEPEPDVRVGLGGRRGDRGDHKGASCLSRSGMPLASLPPPLCDLDAARHHQCSGGELSMFCPTWASMFSGWGVDDHATYVGYLARAFGNRTATAEDLDMEPGLGESPYAPDGLGRLGLTFTASGDGVTMEVTQKPRGERLKLEGLLKLMQGVVDRHEELLNEELLAAGGTVTLYWRFMNGDCPETRRREGLPLHGWSSDWSHTDVAMPDFTFTEYSDIRSREVNPDWDSNGWEDVQERLHKIKKTKRGFVYRGSMSNAARKRLGEVANAPPPERLRDLLAEVAPDGFDVSMMQTNGSKKENFLSIYDQCKYKYTFHVAGKHYSANLKYKLACNQTVFMIGRKAYLKEEFWYEALRHGKNIFFIKEDLSDLWDVIEEALRPQDGLPAGKRAEIVAGEGRNLADTYLSQRGIDCYVNMYLTEYYLPLWSRARYIHSDPSVNSTLQMWKDDEDKALQLRMDDEARDFEALESEWKALERSQR</sequence>
<dbReference type="PANTHER" id="PTHR12203:SF35">
    <property type="entry name" value="PROTEIN O-GLUCOSYLTRANSFERASE 1"/>
    <property type="match status" value="1"/>
</dbReference>
<feature type="domain" description="Glycosyl transferase CAP10" evidence="4">
    <location>
        <begin position="290"/>
        <end position="539"/>
    </location>
</feature>
<dbReference type="InterPro" id="IPR051091">
    <property type="entry name" value="O-Glucosyltr/Glycosyltrsf_90"/>
</dbReference>
<comment type="caution">
    <text evidence="5">The sequence shown here is derived from an EMBL/GenBank/DDBJ whole genome shotgun (WGS) entry which is preliminary data.</text>
</comment>
<gene>
    <name evidence="5" type="ORF">PCOR1329_LOCUS39725</name>
</gene>
<feature type="region of interest" description="Disordered" evidence="3">
    <location>
        <begin position="1"/>
        <end position="27"/>
    </location>
</feature>
<proteinExistence type="inferred from homology"/>
<evidence type="ECO:0000256" key="2">
    <source>
        <dbReference type="ARBA" id="ARBA00022679"/>
    </source>
</evidence>
<evidence type="ECO:0000259" key="4">
    <source>
        <dbReference type="SMART" id="SM00672"/>
    </source>
</evidence>
<protein>
    <recommendedName>
        <fullName evidence="4">Glycosyl transferase CAP10 domain-containing protein</fullName>
    </recommendedName>
</protein>
<dbReference type="Pfam" id="PF05686">
    <property type="entry name" value="Glyco_transf_90"/>
    <property type="match status" value="1"/>
</dbReference>
<dbReference type="InterPro" id="IPR006598">
    <property type="entry name" value="CAP10"/>
</dbReference>
<evidence type="ECO:0000313" key="6">
    <source>
        <dbReference type="Proteomes" id="UP001189429"/>
    </source>
</evidence>
<name>A0ABN9TJJ0_9DINO</name>
<reference evidence="5" key="1">
    <citation type="submission" date="2023-10" db="EMBL/GenBank/DDBJ databases">
        <authorList>
            <person name="Chen Y."/>
            <person name="Shah S."/>
            <person name="Dougan E. K."/>
            <person name="Thang M."/>
            <person name="Chan C."/>
        </authorList>
    </citation>
    <scope>NUCLEOTIDE SEQUENCE [LARGE SCALE GENOMIC DNA]</scope>
</reference>
<dbReference type="SMART" id="SM00672">
    <property type="entry name" value="CAP10"/>
    <property type="match status" value="1"/>
</dbReference>
<feature type="compositionally biased region" description="Basic and acidic residues" evidence="3">
    <location>
        <begin position="127"/>
        <end position="136"/>
    </location>
</feature>